<dbReference type="Pfam" id="PF00248">
    <property type="entry name" value="Aldo_ket_red"/>
    <property type="match status" value="1"/>
</dbReference>
<keyword evidence="5" id="KW-0813">Transport</keyword>
<dbReference type="InterPro" id="IPR056884">
    <property type="entry name" value="NPHP3-like_N"/>
</dbReference>
<dbReference type="CDD" id="cd19071">
    <property type="entry name" value="AKR_AKR1-5-like"/>
    <property type="match status" value="1"/>
</dbReference>
<feature type="region of interest" description="Disordered" evidence="6">
    <location>
        <begin position="224"/>
        <end position="250"/>
    </location>
</feature>
<evidence type="ECO:0000256" key="4">
    <source>
        <dbReference type="ARBA" id="ARBA00023002"/>
    </source>
</evidence>
<comment type="caution">
    <text evidence="11">The sequence shown here is derived from an EMBL/GenBank/DDBJ whole genome shotgun (WGS) entry which is preliminary data.</text>
</comment>
<comment type="subcellular location">
    <subcellularLocation>
        <location evidence="5">Endoplasmic reticulum membrane</location>
    </subcellularLocation>
</comment>
<dbReference type="PRINTS" id="PR00069">
    <property type="entry name" value="ALDKETRDTASE"/>
</dbReference>
<evidence type="ECO:0000256" key="6">
    <source>
        <dbReference type="SAM" id="MobiDB-lite"/>
    </source>
</evidence>
<dbReference type="SUPFAM" id="SSF51430">
    <property type="entry name" value="NAD(P)-linked oxidoreductase"/>
    <property type="match status" value="1"/>
</dbReference>
<feature type="domain" description="Nephrocystin 3-like N-terminal" evidence="10">
    <location>
        <begin position="595"/>
        <end position="755"/>
    </location>
</feature>
<evidence type="ECO:0000259" key="9">
    <source>
        <dbReference type="Pfam" id="PF22939"/>
    </source>
</evidence>
<reference evidence="11" key="1">
    <citation type="journal article" date="2023" name="Mol. Phylogenet. Evol.">
        <title>Genome-scale phylogeny and comparative genomics of the fungal order Sordariales.</title>
        <authorList>
            <person name="Hensen N."/>
            <person name="Bonometti L."/>
            <person name="Westerberg I."/>
            <person name="Brannstrom I.O."/>
            <person name="Guillou S."/>
            <person name="Cros-Aarteil S."/>
            <person name="Calhoun S."/>
            <person name="Haridas S."/>
            <person name="Kuo A."/>
            <person name="Mondo S."/>
            <person name="Pangilinan J."/>
            <person name="Riley R."/>
            <person name="LaButti K."/>
            <person name="Andreopoulos B."/>
            <person name="Lipzen A."/>
            <person name="Chen C."/>
            <person name="Yan M."/>
            <person name="Daum C."/>
            <person name="Ng V."/>
            <person name="Clum A."/>
            <person name="Steindorff A."/>
            <person name="Ohm R.A."/>
            <person name="Martin F."/>
            <person name="Silar P."/>
            <person name="Natvig D.O."/>
            <person name="Lalanne C."/>
            <person name="Gautier V."/>
            <person name="Ament-Velasquez S.L."/>
            <person name="Kruys A."/>
            <person name="Hutchinson M.I."/>
            <person name="Powell A.J."/>
            <person name="Barry K."/>
            <person name="Miller A.N."/>
            <person name="Grigoriev I.V."/>
            <person name="Debuchy R."/>
            <person name="Gladieux P."/>
            <person name="Hiltunen Thoren M."/>
            <person name="Johannesson H."/>
        </authorList>
    </citation>
    <scope>NUCLEOTIDE SEQUENCE</scope>
    <source>
        <strain evidence="11">CBS 141.50</strain>
    </source>
</reference>
<dbReference type="EMBL" id="MU853603">
    <property type="protein sequence ID" value="KAK4142026.1"/>
    <property type="molecule type" value="Genomic_DNA"/>
</dbReference>
<evidence type="ECO:0000256" key="2">
    <source>
        <dbReference type="ARBA" id="ARBA00015856"/>
    </source>
</evidence>
<dbReference type="InterPro" id="IPR036322">
    <property type="entry name" value="WD40_repeat_dom_sf"/>
</dbReference>
<dbReference type="Gene3D" id="3.20.20.100">
    <property type="entry name" value="NADP-dependent oxidoreductase domain"/>
    <property type="match status" value="1"/>
</dbReference>
<keyword evidence="4" id="KW-0560">Oxidoreductase</keyword>
<comment type="similarity">
    <text evidence="5">Belongs to the GPI inositol-deacylase family.</text>
</comment>
<evidence type="ECO:0000259" key="8">
    <source>
        <dbReference type="Pfam" id="PF07819"/>
    </source>
</evidence>
<feature type="region of interest" description="Disordered" evidence="6">
    <location>
        <begin position="1689"/>
        <end position="1713"/>
    </location>
</feature>
<dbReference type="Gene3D" id="2.130.10.10">
    <property type="entry name" value="YVTN repeat-like/Quinoprotein amine dehydrogenase"/>
    <property type="match status" value="3"/>
</dbReference>
<keyword evidence="5" id="KW-0378">Hydrolase</keyword>
<evidence type="ECO:0000259" key="10">
    <source>
        <dbReference type="Pfam" id="PF24883"/>
    </source>
</evidence>
<dbReference type="RefSeq" id="XP_062635397.1">
    <property type="nucleotide sequence ID" value="XM_062777789.1"/>
</dbReference>
<dbReference type="InterPro" id="IPR023210">
    <property type="entry name" value="NADP_OxRdtase_dom"/>
</dbReference>
<keyword evidence="12" id="KW-1185">Reference proteome</keyword>
<dbReference type="SUPFAM" id="SSF53474">
    <property type="entry name" value="alpha/beta-Hydrolases"/>
    <property type="match status" value="1"/>
</dbReference>
<feature type="region of interest" description="Disordered" evidence="6">
    <location>
        <begin position="1848"/>
        <end position="1875"/>
    </location>
</feature>
<sequence length="2005" mass="217572">MEKLVDSGKARAIGLSNFNVLKTKRILEVARIIPAVNQVELHPFFPQRELFEYSAKHGILLMAHQPLGGRPVGVVRAHPDEPFPTDDPTVVEVAQKCNISPAQVCLAWAIQRGIPVVPKSVQEVHMTQNLQVRKLPEDSFDAIESISTRRGLIRFLNPGPHLGFDIFDEENDQPPVQRASRGRCAVGFLTRSSVQLAVLQALFRRKQGDADYFTRRLSSQKDHISGFLPRTGTGNDRPSRSLQNGFRTNTVPEPIPVSLDTLDISGDEKGHLGLVTLHNPQPPIVPVTDIVFIHGLGGGSRKSWSYSTDPRHFWPRSWLPADDDFRDVRVHTFGYKADWGERRHSVLDIHGFAQSLLGALRNHPGIRRTNTRIVLVGHSMGGCVAKKTYILARQDPTAADFAGRVHSMFFLATPHHGSNLATILENMLSVAWGKKPFVTDLMPNSAALTAINDTFRHLAPELRLWSFYETLPMRGAGAMNRIVVDMVSATLGYHNEEIAAMDADHRQVCKFDTPADPNYRMLRNALLTAVDLIRKAKVAGMDPVRPDDAGLSHLVAPTNPSISPAEATSLLRSFLGIQESPEGDLATLQVLKQPGSCEWFTERPAFSSWKEGTAPGILWLVGRPATGKSVLASHIIEQLQTPHAYCSYFIFKHAKAGDSMLGDCFRSLAYQMAMQDGIIKDALLQLVQDGLTWGQTDDASVWRRLFTGCIFKLPSLARHFWVMDGVDECANSNALFTKRLLATLPENLRLFATSRDLEEIERGVTSLGPRRASMQVLSDTDTAEDMRLFLITGLTELGRPETPESRELMCNSILERSSGSFLWARLVLQEFQDAWTEEAMETVLSEVPADLHQMYLRMVQSIEQDRRKLLLAKSILTWVVLASRPLTTGELRCAVKLDTKQTLHNPAKAIPDLCGQLVFIDKQDKVLMIHETAREFLLDDTLDLVLSIHKQDDHTRLALLSLEYLISGALKTTQDKPQQSNVRSKGFAKSGTTASTAVDVSLLDYTSRFFSEHLYRATSSNHDLMASLSNLLSTNNVLAWIEHVAKGGDLAPLPQTAMNLREYLGRRMKYVPPTDRSAQLVDGWVTDLIRVAAKFRAELLACPSSIHSLIPSLCPSESRIARTFGLGARQSPASFGFAVNGLPPGSWDDCLIRMDFQKGQTTTVSHGEGFFAIGLSTGQISLYDPDSLQVIRQFKHPERVRLLAFSQEDFFLASCGAKNLVVWDPKAGTALHSFPLRSTALAITFLGLDEILGAFQSSELTKWDLATGEHQSISWKDGVSQGYPPAQSIVPKHPPSHAAFLAMSPDEVLLAVGYRAHPVLIWNALELQLLGTCEPDITNNGLNGIVFGPNPEVPALVVSYQEGSLCVFDYMNMEMQTRRPDVYATSVSCSSDGRTIITGSGQGGIEIFELEESDHGPSVTLKLIYRSNHPLDDSIRGVAFSHDALRFIDVRGRQGRVWAPAALASNGMLETRGSPKITSALVSSADGKFVIAGKSNGDVVVFSTADAKQVRVLCQHARGTSIIALALVESRNLVVSADDAGRVLVSELQVSLSKLGTFPGPIASIILDQRFGGAVVSVLANAAGDRVFVHGRSEDQVWAISSGEAVLFGDPPDTANSSDPAQFSSKLNAQDKATAAGTCLRSVFQHPTNPGWFVIVTRDLARIYSWADIAELTPPGGIQLIRESTSTGASVTSPVSSASPASPQSPPSISWETATSTYHTGPNFVIELFRPTPTSSARLYLWPAAELDPNSVTSSTTGQARPASERNLDAIGSAVSSILRVVGPSTIYFLDVRLWICSVELQSVVSPPGAARTTGGVGFGAVSPTLSAVSPPSSASLVSPSPSSLSLSSLAPSSSFRNLSGRTARPTPTALTSARPHHHARRHFFALSEWRTWGGGGDLRCVMAAEPVMTTTTPGRVMGVTAAGAGGSGGGKDVVVFAAGSGVVVVQGGLEFVENVVAAGAGAETGDLADGVVEQRADASMGCSLVGLTPWRVVSGSMHRRGSGW</sequence>
<evidence type="ECO:0000256" key="1">
    <source>
        <dbReference type="ARBA" id="ARBA00003496"/>
    </source>
</evidence>
<dbReference type="Pfam" id="PF24883">
    <property type="entry name" value="NPHP3_N"/>
    <property type="match status" value="1"/>
</dbReference>
<feature type="compositionally biased region" description="Low complexity" evidence="6">
    <location>
        <begin position="1689"/>
        <end position="1710"/>
    </location>
</feature>
<dbReference type="InterPro" id="IPR036812">
    <property type="entry name" value="NAD(P)_OxRdtase_dom_sf"/>
</dbReference>
<dbReference type="InterPro" id="IPR054471">
    <property type="entry name" value="GPIID_WHD"/>
</dbReference>
<dbReference type="InterPro" id="IPR012908">
    <property type="entry name" value="PGAP1-ab_dom-like"/>
</dbReference>
<dbReference type="InterPro" id="IPR020471">
    <property type="entry name" value="AKR"/>
</dbReference>
<feature type="domain" description="NADP-dependent oxidoreductase" evidence="7">
    <location>
        <begin position="1"/>
        <end position="146"/>
    </location>
</feature>
<name>A0AAN6ZLU7_9PEZI</name>
<dbReference type="Pfam" id="PF07819">
    <property type="entry name" value="PGAP1"/>
    <property type="match status" value="1"/>
</dbReference>
<dbReference type="InterPro" id="IPR018170">
    <property type="entry name" value="Aldo/ket_reductase_CS"/>
</dbReference>
<dbReference type="SUPFAM" id="SSF50978">
    <property type="entry name" value="WD40 repeat-like"/>
    <property type="match status" value="1"/>
</dbReference>
<organism evidence="11 12">
    <name type="scientific">Dichotomopilus funicola</name>
    <dbReference type="NCBI Taxonomy" id="1934379"/>
    <lineage>
        <taxon>Eukaryota</taxon>
        <taxon>Fungi</taxon>
        <taxon>Dikarya</taxon>
        <taxon>Ascomycota</taxon>
        <taxon>Pezizomycotina</taxon>
        <taxon>Sordariomycetes</taxon>
        <taxon>Sordariomycetidae</taxon>
        <taxon>Sordariales</taxon>
        <taxon>Chaetomiaceae</taxon>
        <taxon>Dichotomopilus</taxon>
    </lineage>
</organism>
<keyword evidence="5" id="KW-0472">Membrane</keyword>
<accession>A0AAN6ZLU7</accession>
<dbReference type="InterPro" id="IPR001680">
    <property type="entry name" value="WD40_rpt"/>
</dbReference>
<dbReference type="SUPFAM" id="SSF52540">
    <property type="entry name" value="P-loop containing nucleoside triphosphate hydrolases"/>
    <property type="match status" value="1"/>
</dbReference>
<dbReference type="PROSITE" id="PS00062">
    <property type="entry name" value="ALDOKETO_REDUCTASE_2"/>
    <property type="match status" value="1"/>
</dbReference>
<dbReference type="Gene3D" id="3.40.50.300">
    <property type="entry name" value="P-loop containing nucleotide triphosphate hydrolases"/>
    <property type="match status" value="1"/>
</dbReference>
<evidence type="ECO:0000256" key="5">
    <source>
        <dbReference type="RuleBase" id="RU365011"/>
    </source>
</evidence>
<keyword evidence="5" id="KW-0256">Endoplasmic reticulum</keyword>
<dbReference type="InterPro" id="IPR015943">
    <property type="entry name" value="WD40/YVTN_repeat-like_dom_sf"/>
</dbReference>
<dbReference type="EC" id="3.1.-.-" evidence="5"/>
<reference evidence="11" key="2">
    <citation type="submission" date="2023-05" db="EMBL/GenBank/DDBJ databases">
        <authorList>
            <consortium name="Lawrence Berkeley National Laboratory"/>
            <person name="Steindorff A."/>
            <person name="Hensen N."/>
            <person name="Bonometti L."/>
            <person name="Westerberg I."/>
            <person name="Brannstrom I.O."/>
            <person name="Guillou S."/>
            <person name="Cros-Aarteil S."/>
            <person name="Calhoun S."/>
            <person name="Haridas S."/>
            <person name="Kuo A."/>
            <person name="Mondo S."/>
            <person name="Pangilinan J."/>
            <person name="Riley R."/>
            <person name="Labutti K."/>
            <person name="Andreopoulos B."/>
            <person name="Lipzen A."/>
            <person name="Chen C."/>
            <person name="Yanf M."/>
            <person name="Daum C."/>
            <person name="Ng V."/>
            <person name="Clum A."/>
            <person name="Ohm R."/>
            <person name="Martin F."/>
            <person name="Silar P."/>
            <person name="Natvig D."/>
            <person name="Lalanne C."/>
            <person name="Gautier V."/>
            <person name="Ament-Velasquez S.L."/>
            <person name="Kruys A."/>
            <person name="Hutchinson M.I."/>
            <person name="Powell A.J."/>
            <person name="Barry K."/>
            <person name="Miller A.N."/>
            <person name="Grigoriev I.V."/>
            <person name="Debuchy R."/>
            <person name="Gladieux P."/>
            <person name="Thoren M.H."/>
            <person name="Johannesson H."/>
        </authorList>
    </citation>
    <scope>NUCLEOTIDE SEQUENCE</scope>
    <source>
        <strain evidence="11">CBS 141.50</strain>
    </source>
</reference>
<comment type="function">
    <text evidence="1 5">Involved in inositol deacylation of GPI-anchored proteins which plays important roles in the quality control and ER-associated degradation of GPI-anchored proteins.</text>
</comment>
<dbReference type="InterPro" id="IPR029058">
    <property type="entry name" value="AB_hydrolase_fold"/>
</dbReference>
<evidence type="ECO:0000313" key="11">
    <source>
        <dbReference type="EMBL" id="KAK4142026.1"/>
    </source>
</evidence>
<feature type="domain" description="GPI inositol-deacylase winged helix" evidence="9">
    <location>
        <begin position="868"/>
        <end position="943"/>
    </location>
</feature>
<dbReference type="Pfam" id="PF22939">
    <property type="entry name" value="WHD_GPIID"/>
    <property type="match status" value="1"/>
</dbReference>
<keyword evidence="5" id="KW-0653">Protein transport</keyword>
<feature type="compositionally biased region" description="Polar residues" evidence="6">
    <location>
        <begin position="232"/>
        <end position="250"/>
    </location>
</feature>
<dbReference type="Gene3D" id="3.40.50.1820">
    <property type="entry name" value="alpha/beta hydrolase"/>
    <property type="match status" value="1"/>
</dbReference>
<dbReference type="PANTHER" id="PTHR10039">
    <property type="entry name" value="AMELOGENIN"/>
    <property type="match status" value="1"/>
</dbReference>
<evidence type="ECO:0000259" key="7">
    <source>
        <dbReference type="Pfam" id="PF00248"/>
    </source>
</evidence>
<feature type="domain" description="GPI inositol-deacylase PGAP1-like alpha/beta" evidence="8">
    <location>
        <begin position="366"/>
        <end position="420"/>
    </location>
</feature>
<evidence type="ECO:0000256" key="3">
    <source>
        <dbReference type="ARBA" id="ARBA00022737"/>
    </source>
</evidence>
<dbReference type="Proteomes" id="UP001302676">
    <property type="component" value="Unassembled WGS sequence"/>
</dbReference>
<protein>
    <recommendedName>
        <fullName evidence="2 5">GPI inositol-deacylase</fullName>
        <ecNumber evidence="5">3.1.-.-</ecNumber>
    </recommendedName>
</protein>
<gene>
    <name evidence="11" type="ORF">C8A04DRAFT_13633</name>
</gene>
<dbReference type="InterPro" id="IPR027417">
    <property type="entry name" value="P-loop_NTPase"/>
</dbReference>
<dbReference type="PANTHER" id="PTHR10039:SF16">
    <property type="entry name" value="GPI INOSITOL-DEACYLASE"/>
    <property type="match status" value="1"/>
</dbReference>
<dbReference type="SMART" id="SM00320">
    <property type="entry name" value="WD40"/>
    <property type="match status" value="3"/>
</dbReference>
<proteinExistence type="inferred from homology"/>
<evidence type="ECO:0000313" key="12">
    <source>
        <dbReference type="Proteomes" id="UP001302676"/>
    </source>
</evidence>
<keyword evidence="3" id="KW-0677">Repeat</keyword>
<dbReference type="GeneID" id="87814402"/>
<dbReference type="GO" id="GO:0016491">
    <property type="term" value="F:oxidoreductase activity"/>
    <property type="evidence" value="ECO:0007669"/>
    <property type="project" value="UniProtKB-KW"/>
</dbReference>